<protein>
    <recommendedName>
        <fullName evidence="5">Cilia- and flagella-associated protein 157</fullName>
    </recommendedName>
</protein>
<feature type="compositionally biased region" description="Low complexity" evidence="2">
    <location>
        <begin position="315"/>
        <end position="327"/>
    </location>
</feature>
<gene>
    <name evidence="3" type="ORF">PCOR1329_LOCUS1274</name>
</gene>
<comment type="caution">
    <text evidence="3">The sequence shown here is derived from an EMBL/GenBank/DDBJ whole genome shotgun (WGS) entry which is preliminary data.</text>
</comment>
<evidence type="ECO:0000313" key="3">
    <source>
        <dbReference type="EMBL" id="CAK0789809.1"/>
    </source>
</evidence>
<keyword evidence="4" id="KW-1185">Reference proteome</keyword>
<feature type="compositionally biased region" description="Basic and acidic residues" evidence="2">
    <location>
        <begin position="328"/>
        <end position="337"/>
    </location>
</feature>
<name>A0ABN9PEF8_9DINO</name>
<reference evidence="3" key="1">
    <citation type="submission" date="2023-10" db="EMBL/GenBank/DDBJ databases">
        <authorList>
            <person name="Chen Y."/>
            <person name="Shah S."/>
            <person name="Dougan E. K."/>
            <person name="Thang M."/>
            <person name="Chan C."/>
        </authorList>
    </citation>
    <scope>NUCLEOTIDE SEQUENCE [LARGE SCALE GENOMIC DNA]</scope>
</reference>
<accession>A0ABN9PEF8</accession>
<dbReference type="EMBL" id="CAUYUJ010000309">
    <property type="protein sequence ID" value="CAK0789809.1"/>
    <property type="molecule type" value="Genomic_DNA"/>
</dbReference>
<keyword evidence="1" id="KW-0175">Coiled coil</keyword>
<evidence type="ECO:0000313" key="4">
    <source>
        <dbReference type="Proteomes" id="UP001189429"/>
    </source>
</evidence>
<evidence type="ECO:0000256" key="2">
    <source>
        <dbReference type="SAM" id="MobiDB-lite"/>
    </source>
</evidence>
<evidence type="ECO:0008006" key="5">
    <source>
        <dbReference type="Google" id="ProtNLM"/>
    </source>
</evidence>
<proteinExistence type="predicted"/>
<dbReference type="Proteomes" id="UP001189429">
    <property type="component" value="Unassembled WGS sequence"/>
</dbReference>
<evidence type="ECO:0000256" key="1">
    <source>
        <dbReference type="SAM" id="Coils"/>
    </source>
</evidence>
<feature type="region of interest" description="Disordered" evidence="2">
    <location>
        <begin position="306"/>
        <end position="337"/>
    </location>
</feature>
<organism evidence="3 4">
    <name type="scientific">Prorocentrum cordatum</name>
    <dbReference type="NCBI Taxonomy" id="2364126"/>
    <lineage>
        <taxon>Eukaryota</taxon>
        <taxon>Sar</taxon>
        <taxon>Alveolata</taxon>
        <taxon>Dinophyceae</taxon>
        <taxon>Prorocentrales</taxon>
        <taxon>Prorocentraceae</taxon>
        <taxon>Prorocentrum</taxon>
    </lineage>
</organism>
<feature type="non-terminal residue" evidence="3">
    <location>
        <position position="1"/>
    </location>
</feature>
<feature type="non-terminal residue" evidence="3">
    <location>
        <position position="337"/>
    </location>
</feature>
<sequence>WAAELDGASMLVERSASATVAPASSAQAAIMEHQDRVKNARIAELEARVNATLTAAVQRSRRIQELEVVVEQGKEREERIKELEMLVDETTAECNSRAERIKELEGIISTGNYAAIKDEVATGILTDAMRFADEMLANREEEMMIDGSSASKLKESVERVQAGDRVLDREVAELISNLVAALRWPLVLRKRLANAESTVKEQQAVHDATLQQLHDFQKKAAVGDAGLKELRDSVSASEAAQKQAEAEAKKLKGLLTKAEQDADNAVRQQREALTANHSEELRKVKELCHSAQEQGRVAQAQAAELRGRLQETERATAAADARAATAESRSKDAMAQA</sequence>
<feature type="coiled-coil region" evidence="1">
    <location>
        <begin position="227"/>
        <end position="268"/>
    </location>
</feature>